<dbReference type="EMBL" id="QKYD01000114">
    <property type="protein sequence ID" value="REI21148.1"/>
    <property type="molecule type" value="Genomic_DNA"/>
</dbReference>
<reference evidence="3 6" key="2">
    <citation type="submission" date="2020-12" db="EMBL/GenBank/DDBJ databases">
        <title>Genomic analysis of Staphylococcus felis from a cat with skin infection.</title>
        <authorList>
            <person name="Aslantas O."/>
            <person name="Keskin O."/>
            <person name="Buyukaltay K."/>
            <person name="Gullu Yucetepe A."/>
        </authorList>
    </citation>
    <scope>NUCLEOTIDE SEQUENCE [LARGE SCALE GENOMIC DNA]</scope>
    <source>
        <strain evidence="3 6">HARRANVET</strain>
    </source>
</reference>
<evidence type="ECO:0000313" key="6">
    <source>
        <dbReference type="Proteomes" id="UP000597038"/>
    </source>
</evidence>
<dbReference type="PANTHER" id="PTHR33434:SF8">
    <property type="entry name" value="DEGV DOMAIN-CONTAINING PROTEIN SPR1019"/>
    <property type="match status" value="1"/>
</dbReference>
<gene>
    <name evidence="4" type="ORF">DOS76_07555</name>
    <name evidence="3" type="ORF">I9026_01305</name>
</gene>
<protein>
    <submittedName>
        <fullName evidence="3">DegV family protein</fullName>
    </submittedName>
    <submittedName>
        <fullName evidence="4">Fatty acid-binding protein DegV</fullName>
    </submittedName>
</protein>
<dbReference type="PROSITE" id="PS51482">
    <property type="entry name" value="DEGV"/>
    <property type="match status" value="1"/>
</dbReference>
<dbReference type="Pfam" id="PF02645">
    <property type="entry name" value="DegV"/>
    <property type="match status" value="1"/>
</dbReference>
<name>A0AAX1RUB7_9STAP</name>
<dbReference type="Proteomes" id="UP000597038">
    <property type="component" value="Unassembled WGS sequence"/>
</dbReference>
<dbReference type="SUPFAM" id="SSF82549">
    <property type="entry name" value="DAK1/DegV-like"/>
    <property type="match status" value="1"/>
</dbReference>
<evidence type="ECO:0000313" key="4">
    <source>
        <dbReference type="EMBL" id="REI21148.1"/>
    </source>
</evidence>
<dbReference type="Proteomes" id="UP000256337">
    <property type="component" value="Unassembled WGS sequence"/>
</dbReference>
<evidence type="ECO:0000313" key="3">
    <source>
        <dbReference type="EMBL" id="MBH9580021.1"/>
    </source>
</evidence>
<dbReference type="Gene3D" id="3.40.50.10170">
    <property type="match status" value="1"/>
</dbReference>
<dbReference type="NCBIfam" id="TIGR00762">
    <property type="entry name" value="DegV"/>
    <property type="match status" value="1"/>
</dbReference>
<dbReference type="PANTHER" id="PTHR33434">
    <property type="entry name" value="DEGV DOMAIN-CONTAINING PROTEIN DR_1986-RELATED"/>
    <property type="match status" value="1"/>
</dbReference>
<keyword evidence="6" id="KW-1185">Reference proteome</keyword>
<sequence>MQKIIVTDSTSDLDSSFLEAHHVHVIPLSVTINGKTYEDQKDISSESFVNYLEDDTNDLKTSQPPIGKFVEKYESLAKQGYEIISIHLSSGLSGTYQTALQASQMVDGKITVIDSKSISHGLGYQLKYLINWVEAGLSTEEIINKIAKLQKNIKLFVIIGQLDQLVKGGRISKTKGIIGNLIKIKPIGELVDGNLEMIHNARTQGACIKHIVNELSPFIGNDTVESVGISHANAPSFLEKIREKLDDTFNIQHFDESSTTPVISTHTGTGAIGLVVLKNSTHI</sequence>
<organism evidence="4 5">
    <name type="scientific">Staphylococcus felis</name>
    <dbReference type="NCBI Taxonomy" id="46127"/>
    <lineage>
        <taxon>Bacteria</taxon>
        <taxon>Bacillati</taxon>
        <taxon>Bacillota</taxon>
        <taxon>Bacilli</taxon>
        <taxon>Bacillales</taxon>
        <taxon>Staphylococcaceae</taxon>
        <taxon>Staphylococcus</taxon>
    </lineage>
</organism>
<dbReference type="InterPro" id="IPR003797">
    <property type="entry name" value="DegV"/>
</dbReference>
<dbReference type="RefSeq" id="WP_115856540.1">
    <property type="nucleotide sequence ID" value="NZ_CAJUZR010000014.1"/>
</dbReference>
<proteinExistence type="predicted"/>
<dbReference type="InterPro" id="IPR050270">
    <property type="entry name" value="DegV_domain_contain"/>
</dbReference>
<comment type="caution">
    <text evidence="4">The sequence shown here is derived from an EMBL/GenBank/DDBJ whole genome shotgun (WGS) entry which is preliminary data.</text>
</comment>
<dbReference type="Gene3D" id="3.30.1180.10">
    <property type="match status" value="1"/>
</dbReference>
<evidence type="ECO:0000313" key="5">
    <source>
        <dbReference type="Proteomes" id="UP000256337"/>
    </source>
</evidence>
<reference evidence="4 5" key="1">
    <citation type="journal article" date="2018" name="Vet. Microbiol.">
        <title>Characterisation of Staphylococcus felis isolated from cats using whole genome sequencing.</title>
        <authorList>
            <person name="Worthing K."/>
            <person name="Pang S."/>
            <person name="Trott D.J."/>
            <person name="Abraham S."/>
            <person name="Coombs G.W."/>
            <person name="Jordan D."/>
            <person name="McIntyre L."/>
            <person name="Davies M.R."/>
            <person name="Norris J."/>
        </authorList>
    </citation>
    <scope>NUCLEOTIDE SEQUENCE [LARGE SCALE GENOMIC DNA]</scope>
    <source>
        <strain evidence="4 5">F25</strain>
    </source>
</reference>
<accession>A0AAX1RUB7</accession>
<comment type="function">
    <text evidence="1">May bind long-chain fatty acids, such as palmitate, and may play a role in lipid transport or fatty acid metabolism.</text>
</comment>
<dbReference type="InterPro" id="IPR043168">
    <property type="entry name" value="DegV_C"/>
</dbReference>
<evidence type="ECO:0000256" key="2">
    <source>
        <dbReference type="ARBA" id="ARBA00023121"/>
    </source>
</evidence>
<evidence type="ECO:0000256" key="1">
    <source>
        <dbReference type="ARBA" id="ARBA00003238"/>
    </source>
</evidence>
<dbReference type="AlphaFoldDB" id="A0AAX1RUB7"/>
<dbReference type="EMBL" id="JAEDAQ010000001">
    <property type="protein sequence ID" value="MBH9580021.1"/>
    <property type="molecule type" value="Genomic_DNA"/>
</dbReference>
<keyword evidence="2" id="KW-0446">Lipid-binding</keyword>
<dbReference type="GO" id="GO:0008289">
    <property type="term" value="F:lipid binding"/>
    <property type="evidence" value="ECO:0007669"/>
    <property type="project" value="UniProtKB-KW"/>
</dbReference>